<reference evidence="1 2" key="1">
    <citation type="submission" date="2019-02" db="EMBL/GenBank/DDBJ databases">
        <title>WGS of Pseudoxanthomonas species novum from clinical isolates.</title>
        <authorList>
            <person name="Bernier A.-M."/>
            <person name="Bernard K."/>
            <person name="Vachon A."/>
        </authorList>
    </citation>
    <scope>NUCLEOTIDE SEQUENCE [LARGE SCALE GENOMIC DNA]</scope>
    <source>
        <strain evidence="1 2">NML130969</strain>
    </source>
</reference>
<evidence type="ECO:0000313" key="2">
    <source>
        <dbReference type="Proteomes" id="UP000294164"/>
    </source>
</evidence>
<accession>A0A4Q8M2V1</accession>
<dbReference type="RefSeq" id="WP_130535580.1">
    <property type="nucleotide sequence ID" value="NZ_SHMG01000012.1"/>
</dbReference>
<dbReference type="EMBL" id="SHMG01000012">
    <property type="protein sequence ID" value="TAA38541.1"/>
    <property type="molecule type" value="Genomic_DNA"/>
</dbReference>
<sequence length="75" mass="8448">MERRVGDYEVVTSFLVDTSNRCLRGVLMVYGPDGALRRTIPATAPSVSRADMEERMRRLLETIDGISADGTPRYR</sequence>
<comment type="caution">
    <text evidence="1">The sequence shown here is derived from an EMBL/GenBank/DDBJ whole genome shotgun (WGS) entry which is preliminary data.</text>
</comment>
<dbReference type="AlphaFoldDB" id="A0A4Q8M2V1"/>
<dbReference type="Proteomes" id="UP000294164">
    <property type="component" value="Unassembled WGS sequence"/>
</dbReference>
<gene>
    <name evidence="1" type="ORF">EA655_16790</name>
</gene>
<name>A0A4Q8M2V1_9GAMM</name>
<evidence type="ECO:0000313" key="1">
    <source>
        <dbReference type="EMBL" id="TAA38541.1"/>
    </source>
</evidence>
<protein>
    <submittedName>
        <fullName evidence="1">Uncharacterized protein</fullName>
    </submittedName>
</protein>
<organism evidence="1 2">
    <name type="scientific">Pseudoxanthomonas winnipegensis</name>
    <dbReference type="NCBI Taxonomy" id="2480810"/>
    <lineage>
        <taxon>Bacteria</taxon>
        <taxon>Pseudomonadati</taxon>
        <taxon>Pseudomonadota</taxon>
        <taxon>Gammaproteobacteria</taxon>
        <taxon>Lysobacterales</taxon>
        <taxon>Lysobacteraceae</taxon>
        <taxon>Pseudoxanthomonas</taxon>
    </lineage>
</organism>
<proteinExistence type="predicted"/>
<dbReference type="OrthoDB" id="5987946at2"/>